<proteinExistence type="predicted"/>
<dbReference type="EMBL" id="JBHUOM010000001">
    <property type="protein sequence ID" value="MFD2932490.1"/>
    <property type="molecule type" value="Genomic_DNA"/>
</dbReference>
<sequence length="251" mass="28799">MELTIKSALPNHSISHFVHSFWMVENKTGIDITSTVLPNGMVDMILIKVNSESLKMLLIGIDTIPSQVTITVGTQLYSVGFKLLAVEYLFGNSIKDVLNEAQQISNDFWQFEEDDLNSLENFCNKVTQKIKTISTENIDSRKKKLFELIYSSFGSMTVKELSEKVYWSSRQINRYFNQQFGISLKAYCNILRFGASFKNISEGKLFPDQNFTDQNHFIKEIKKYAGVTPKELSKNKDERFINLTAIKKFPS</sequence>
<reference evidence="3" key="1">
    <citation type="journal article" date="2019" name="Int. J. Syst. Evol. Microbiol.">
        <title>The Global Catalogue of Microorganisms (GCM) 10K type strain sequencing project: providing services to taxonomists for standard genome sequencing and annotation.</title>
        <authorList>
            <consortium name="The Broad Institute Genomics Platform"/>
            <consortium name="The Broad Institute Genome Sequencing Center for Infectious Disease"/>
            <person name="Wu L."/>
            <person name="Ma J."/>
        </authorList>
    </citation>
    <scope>NUCLEOTIDE SEQUENCE [LARGE SCALE GENOMIC DNA]</scope>
    <source>
        <strain evidence="3">KCTC 52490</strain>
    </source>
</reference>
<dbReference type="Gene3D" id="1.10.10.60">
    <property type="entry name" value="Homeodomain-like"/>
    <property type="match status" value="1"/>
</dbReference>
<feature type="domain" description="HTH araC/xylS-type" evidence="1">
    <location>
        <begin position="143"/>
        <end position="235"/>
    </location>
</feature>
<evidence type="ECO:0000259" key="1">
    <source>
        <dbReference type="PROSITE" id="PS01124"/>
    </source>
</evidence>
<protein>
    <submittedName>
        <fullName evidence="2">DUF6597 domain-containing transcriptional factor</fullName>
    </submittedName>
</protein>
<dbReference type="SMART" id="SM00342">
    <property type="entry name" value="HTH_ARAC"/>
    <property type="match status" value="1"/>
</dbReference>
<comment type="caution">
    <text evidence="2">The sequence shown here is derived from an EMBL/GenBank/DDBJ whole genome shotgun (WGS) entry which is preliminary data.</text>
</comment>
<dbReference type="InterPro" id="IPR018060">
    <property type="entry name" value="HTH_AraC"/>
</dbReference>
<organism evidence="2 3">
    <name type="scientific">Spirosoma flavum</name>
    <dbReference type="NCBI Taxonomy" id="2048557"/>
    <lineage>
        <taxon>Bacteria</taxon>
        <taxon>Pseudomonadati</taxon>
        <taxon>Bacteroidota</taxon>
        <taxon>Cytophagia</taxon>
        <taxon>Cytophagales</taxon>
        <taxon>Cytophagaceae</taxon>
        <taxon>Spirosoma</taxon>
    </lineage>
</organism>
<dbReference type="RefSeq" id="WP_381496687.1">
    <property type="nucleotide sequence ID" value="NZ_JBHUOM010000001.1"/>
</dbReference>
<dbReference type="PROSITE" id="PS01124">
    <property type="entry name" value="HTH_ARAC_FAMILY_2"/>
    <property type="match status" value="1"/>
</dbReference>
<keyword evidence="3" id="KW-1185">Reference proteome</keyword>
<dbReference type="Proteomes" id="UP001597512">
    <property type="component" value="Unassembled WGS sequence"/>
</dbReference>
<accession>A0ABW6AAU9</accession>
<dbReference type="Pfam" id="PF20240">
    <property type="entry name" value="DUF6597"/>
    <property type="match status" value="1"/>
</dbReference>
<gene>
    <name evidence="2" type="ORF">ACFS25_01785</name>
</gene>
<evidence type="ECO:0000313" key="2">
    <source>
        <dbReference type="EMBL" id="MFD2932490.1"/>
    </source>
</evidence>
<name>A0ABW6AAU9_9BACT</name>
<dbReference type="InterPro" id="IPR046532">
    <property type="entry name" value="DUF6597"/>
</dbReference>
<evidence type="ECO:0000313" key="3">
    <source>
        <dbReference type="Proteomes" id="UP001597512"/>
    </source>
</evidence>